<dbReference type="InterPro" id="IPR043128">
    <property type="entry name" value="Rev_trsase/Diguanyl_cyclase"/>
</dbReference>
<keyword evidence="8" id="KW-1185">Reference proteome</keyword>
<name>A0A917NBL5_9GAMM</name>
<dbReference type="InterPro" id="IPR050469">
    <property type="entry name" value="Diguanylate_Cyclase"/>
</dbReference>
<dbReference type="Gene3D" id="1.10.1760.20">
    <property type="match status" value="1"/>
</dbReference>
<dbReference type="GO" id="GO:0052621">
    <property type="term" value="F:diguanylate cyclase activity"/>
    <property type="evidence" value="ECO:0007669"/>
    <property type="project" value="UniProtKB-EC"/>
</dbReference>
<keyword evidence="5" id="KW-1133">Transmembrane helix</keyword>
<dbReference type="InterPro" id="IPR029787">
    <property type="entry name" value="Nucleotide_cyclase"/>
</dbReference>
<accession>A0A917NBL5</accession>
<evidence type="ECO:0000256" key="3">
    <source>
        <dbReference type="ARBA" id="ARBA00034247"/>
    </source>
</evidence>
<dbReference type="EMBL" id="BMPZ01000007">
    <property type="protein sequence ID" value="GGI86109.1"/>
    <property type="molecule type" value="Genomic_DNA"/>
</dbReference>
<evidence type="ECO:0000313" key="8">
    <source>
        <dbReference type="Proteomes" id="UP000613743"/>
    </source>
</evidence>
<evidence type="ECO:0000256" key="2">
    <source>
        <dbReference type="ARBA" id="ARBA00012528"/>
    </source>
</evidence>
<keyword evidence="5" id="KW-0812">Transmembrane</keyword>
<comment type="catalytic activity">
    <reaction evidence="3">
        <text>2 GTP = 3',3'-c-di-GMP + 2 diphosphate</text>
        <dbReference type="Rhea" id="RHEA:24898"/>
        <dbReference type="ChEBI" id="CHEBI:33019"/>
        <dbReference type="ChEBI" id="CHEBI:37565"/>
        <dbReference type="ChEBI" id="CHEBI:58805"/>
        <dbReference type="EC" id="2.7.7.65"/>
    </reaction>
</comment>
<dbReference type="Proteomes" id="UP000613743">
    <property type="component" value="Unassembled WGS sequence"/>
</dbReference>
<dbReference type="GO" id="GO:1902201">
    <property type="term" value="P:negative regulation of bacterial-type flagellum-dependent cell motility"/>
    <property type="evidence" value="ECO:0007669"/>
    <property type="project" value="TreeGrafter"/>
</dbReference>
<organism evidence="7 8">
    <name type="scientific">Shewanella gelidii</name>
    <dbReference type="NCBI Taxonomy" id="1642821"/>
    <lineage>
        <taxon>Bacteria</taxon>
        <taxon>Pseudomonadati</taxon>
        <taxon>Pseudomonadota</taxon>
        <taxon>Gammaproteobacteria</taxon>
        <taxon>Alteromonadales</taxon>
        <taxon>Shewanellaceae</taxon>
        <taxon>Shewanella</taxon>
    </lineage>
</organism>
<evidence type="ECO:0000313" key="7">
    <source>
        <dbReference type="EMBL" id="GGI86109.1"/>
    </source>
</evidence>
<comment type="caution">
    <text evidence="7">The sequence shown here is derived from an EMBL/GenBank/DDBJ whole genome shotgun (WGS) entry which is preliminary data.</text>
</comment>
<keyword evidence="5" id="KW-0472">Membrane</keyword>
<dbReference type="PANTHER" id="PTHR45138">
    <property type="entry name" value="REGULATORY COMPONENTS OF SENSORY TRANSDUCTION SYSTEM"/>
    <property type="match status" value="1"/>
</dbReference>
<protein>
    <recommendedName>
        <fullName evidence="2">diguanylate cyclase</fullName>
        <ecNumber evidence="2">2.7.7.65</ecNumber>
    </recommendedName>
</protein>
<dbReference type="NCBIfam" id="TIGR00254">
    <property type="entry name" value="GGDEF"/>
    <property type="match status" value="1"/>
</dbReference>
<proteinExistence type="predicted"/>
<reference evidence="7" key="2">
    <citation type="submission" date="2020-09" db="EMBL/GenBank/DDBJ databases">
        <authorList>
            <person name="Sun Q."/>
            <person name="Ohkuma M."/>
        </authorList>
    </citation>
    <scope>NUCLEOTIDE SEQUENCE</scope>
    <source>
        <strain evidence="7">JCM 30804</strain>
    </source>
</reference>
<dbReference type="SUPFAM" id="SSF55073">
    <property type="entry name" value="Nucleotide cyclase"/>
    <property type="match status" value="1"/>
</dbReference>
<dbReference type="RefSeq" id="WP_188921306.1">
    <property type="nucleotide sequence ID" value="NZ_BMPZ01000007.1"/>
</dbReference>
<keyword evidence="4" id="KW-0175">Coiled coil</keyword>
<feature type="coiled-coil region" evidence="4">
    <location>
        <begin position="532"/>
        <end position="570"/>
    </location>
</feature>
<feature type="transmembrane region" description="Helical" evidence="5">
    <location>
        <begin position="49"/>
        <end position="75"/>
    </location>
</feature>
<evidence type="ECO:0000256" key="5">
    <source>
        <dbReference type="SAM" id="Phobius"/>
    </source>
</evidence>
<feature type="transmembrane region" description="Helical" evidence="5">
    <location>
        <begin position="105"/>
        <end position="123"/>
    </location>
</feature>
<dbReference type="EC" id="2.7.7.65" evidence="2"/>
<reference evidence="7" key="1">
    <citation type="journal article" date="2014" name="Int. J. Syst. Evol. Microbiol.">
        <title>Complete genome sequence of Corynebacterium casei LMG S-19264T (=DSM 44701T), isolated from a smear-ripened cheese.</title>
        <authorList>
            <consortium name="US DOE Joint Genome Institute (JGI-PGF)"/>
            <person name="Walter F."/>
            <person name="Albersmeier A."/>
            <person name="Kalinowski J."/>
            <person name="Ruckert C."/>
        </authorList>
    </citation>
    <scope>NUCLEOTIDE SEQUENCE</scope>
    <source>
        <strain evidence="7">JCM 30804</strain>
    </source>
</reference>
<evidence type="ECO:0000256" key="4">
    <source>
        <dbReference type="SAM" id="Coils"/>
    </source>
</evidence>
<feature type="transmembrane region" description="Helical" evidence="5">
    <location>
        <begin position="81"/>
        <end position="98"/>
    </location>
</feature>
<feature type="transmembrane region" description="Helical" evidence="5">
    <location>
        <begin position="20"/>
        <end position="42"/>
    </location>
</feature>
<dbReference type="AlphaFoldDB" id="A0A917NBL5"/>
<feature type="transmembrane region" description="Helical" evidence="5">
    <location>
        <begin position="143"/>
        <end position="161"/>
    </location>
</feature>
<dbReference type="SMART" id="SM00267">
    <property type="entry name" value="GGDEF"/>
    <property type="match status" value="1"/>
</dbReference>
<sequence length="746" mass="85019">MDSKLWVLIEDKLNTKHLMFTIILGFIAMIANAFPIPLVANLQLILGNVAVIIVTILLGPWYGLIAAALGSLSLIFSHNGAHALLVYSAEAIWLGFAVRYGLYALYANFFYWLIAGTPLFYIWAKLFYELPDSSLPFIFLKHMINGLIYTCIGSIVIIMTSRFWNQYRITQDRKRRRFSEQLTYVFTIIVTLSLLVSALVFNHNSVQDRQVLLQKHIHDMTIQQGKATENFLKQNQTAIEHAAHWLGRVIDSPAEQQTILKRLSQHYPNFTTLNIANKHGDITHSILQSKNAEDTQEMSIQGAEKDVINVKDSPYFQQALHQNKKYSSPAFEGIGTHPKAMIAISSPVHTPTQPDVPVAVLQGSLELSNFTGFANNQAFEIAQYVLLVDDNQRVIYASAPLALPTLSSFQYSKMSNQIYRTDMNLMNLHDLSNSSPEYIYSKYQMNNGWNLYILESFAPIIRSVEAQFKITFAFLLLSTIIAMFIAKTTSKRLTKPLELIANNFTQIKSNSNDVFLLDHFAPREVYKLFLRLKSSQAQLLKHKNELEQTVAQRTQELEDANIRLKDLAEKDSLTGLYNRRYAETRFETVQELCERSHEPITVALLDLDHFKRVNDTYGHLAGDECLKAVAQLLTKHFQRESDIVARYGGEEFLLILPLCNPAQTAEHLNAFRRDLADLEIKHPTEANHFHIKTSIGAFVAHASYSHLLEKWIKHSDTNLYQAKTNGRNQVLISYDEALTYPNQQQV</sequence>
<evidence type="ECO:0000256" key="1">
    <source>
        <dbReference type="ARBA" id="ARBA00001946"/>
    </source>
</evidence>
<dbReference type="FunFam" id="3.30.70.270:FF:000001">
    <property type="entry name" value="Diguanylate cyclase domain protein"/>
    <property type="match status" value="1"/>
</dbReference>
<dbReference type="Gene3D" id="3.30.70.270">
    <property type="match status" value="1"/>
</dbReference>
<dbReference type="PROSITE" id="PS50887">
    <property type="entry name" value="GGDEF"/>
    <property type="match status" value="1"/>
</dbReference>
<dbReference type="Pfam" id="PF00990">
    <property type="entry name" value="GGDEF"/>
    <property type="match status" value="1"/>
</dbReference>
<dbReference type="GO" id="GO:0043709">
    <property type="term" value="P:cell adhesion involved in single-species biofilm formation"/>
    <property type="evidence" value="ECO:0007669"/>
    <property type="project" value="TreeGrafter"/>
</dbReference>
<dbReference type="InterPro" id="IPR000160">
    <property type="entry name" value="GGDEF_dom"/>
</dbReference>
<dbReference type="CDD" id="cd01949">
    <property type="entry name" value="GGDEF"/>
    <property type="match status" value="1"/>
</dbReference>
<comment type="cofactor">
    <cofactor evidence="1">
        <name>Mg(2+)</name>
        <dbReference type="ChEBI" id="CHEBI:18420"/>
    </cofactor>
</comment>
<dbReference type="GO" id="GO:0005886">
    <property type="term" value="C:plasma membrane"/>
    <property type="evidence" value="ECO:0007669"/>
    <property type="project" value="TreeGrafter"/>
</dbReference>
<evidence type="ECO:0000259" key="6">
    <source>
        <dbReference type="PROSITE" id="PS50887"/>
    </source>
</evidence>
<dbReference type="PANTHER" id="PTHR45138:SF9">
    <property type="entry name" value="DIGUANYLATE CYCLASE DGCM-RELATED"/>
    <property type="match status" value="1"/>
</dbReference>
<feature type="domain" description="GGDEF" evidence="6">
    <location>
        <begin position="598"/>
        <end position="735"/>
    </location>
</feature>
<gene>
    <name evidence="7" type="ORF">GCM10009332_24260</name>
</gene>
<feature type="transmembrane region" description="Helical" evidence="5">
    <location>
        <begin position="182"/>
        <end position="201"/>
    </location>
</feature>
<dbReference type="Gene3D" id="3.30.450.20">
    <property type="entry name" value="PAS domain"/>
    <property type="match status" value="1"/>
</dbReference>